<feature type="domain" description="HTH marR-type" evidence="2">
    <location>
        <begin position="10"/>
        <end position="146"/>
    </location>
</feature>
<dbReference type="SMART" id="SM00347">
    <property type="entry name" value="HTH_MARR"/>
    <property type="match status" value="1"/>
</dbReference>
<dbReference type="GO" id="GO:0006950">
    <property type="term" value="P:response to stress"/>
    <property type="evidence" value="ECO:0007669"/>
    <property type="project" value="TreeGrafter"/>
</dbReference>
<dbReference type="InterPro" id="IPR036390">
    <property type="entry name" value="WH_DNA-bd_sf"/>
</dbReference>
<dbReference type="AlphaFoldDB" id="A0A163LTS4"/>
<dbReference type="Gene3D" id="1.10.10.10">
    <property type="entry name" value="Winged helix-like DNA-binding domain superfamily/Winged helix DNA-binding domain"/>
    <property type="match status" value="1"/>
</dbReference>
<sequence>MKPNDAVPSSIDIIHMLVRTTHAIQKEFDAQLGMFPTPYQVSGPRLRVLSVVLETGSIRMNELAARLGIKARTLTDLVDALEKEQLLVRVQDPQDRRAILIQLTEQAQATIRPVLDYQTEIAEKILGSLTESDRRVFYDMLLSLSKNKDLSACIELK</sequence>
<evidence type="ECO:0000313" key="4">
    <source>
        <dbReference type="Proteomes" id="UP000076796"/>
    </source>
</evidence>
<name>A0A163LTS4_9BACL</name>
<dbReference type="PROSITE" id="PS50995">
    <property type="entry name" value="HTH_MARR_2"/>
    <property type="match status" value="1"/>
</dbReference>
<dbReference type="GO" id="GO:0003677">
    <property type="term" value="F:DNA binding"/>
    <property type="evidence" value="ECO:0007669"/>
    <property type="project" value="UniProtKB-KW"/>
</dbReference>
<keyword evidence="4" id="KW-1185">Reference proteome</keyword>
<dbReference type="Pfam" id="PF01047">
    <property type="entry name" value="MarR"/>
    <property type="match status" value="1"/>
</dbReference>
<organism evidence="3 4">
    <name type="scientific">Paenibacillus glucanolyticus</name>
    <dbReference type="NCBI Taxonomy" id="59843"/>
    <lineage>
        <taxon>Bacteria</taxon>
        <taxon>Bacillati</taxon>
        <taxon>Bacillota</taxon>
        <taxon>Bacilli</taxon>
        <taxon>Bacillales</taxon>
        <taxon>Paenibacillaceae</taxon>
        <taxon>Paenibacillus</taxon>
    </lineage>
</organism>
<comment type="caution">
    <text evidence="3">The sequence shown here is derived from an EMBL/GenBank/DDBJ whole genome shotgun (WGS) entry which is preliminary data.</text>
</comment>
<dbReference type="InterPro" id="IPR039422">
    <property type="entry name" value="MarR/SlyA-like"/>
</dbReference>
<dbReference type="GeneID" id="97556004"/>
<dbReference type="SUPFAM" id="SSF46785">
    <property type="entry name" value="Winged helix' DNA-binding domain"/>
    <property type="match status" value="1"/>
</dbReference>
<dbReference type="STRING" id="59843.A3958_21485"/>
<dbReference type="EMBL" id="LWMH01000001">
    <property type="protein sequence ID" value="KZS48456.1"/>
    <property type="molecule type" value="Genomic_DNA"/>
</dbReference>
<dbReference type="PANTHER" id="PTHR33164:SF43">
    <property type="entry name" value="HTH-TYPE TRANSCRIPTIONAL REPRESSOR YETL"/>
    <property type="match status" value="1"/>
</dbReference>
<dbReference type="InterPro" id="IPR036388">
    <property type="entry name" value="WH-like_DNA-bd_sf"/>
</dbReference>
<protein>
    <submittedName>
        <fullName evidence="3">MarR family transcriptional regulator</fullName>
    </submittedName>
</protein>
<gene>
    <name evidence="3" type="ORF">AWU65_22225</name>
</gene>
<dbReference type="OrthoDB" id="9799747at2"/>
<evidence type="ECO:0000259" key="2">
    <source>
        <dbReference type="PROSITE" id="PS50995"/>
    </source>
</evidence>
<dbReference type="RefSeq" id="WP_006209919.1">
    <property type="nucleotide sequence ID" value="NZ_CP147845.1"/>
</dbReference>
<evidence type="ECO:0000256" key="1">
    <source>
        <dbReference type="ARBA" id="ARBA00023125"/>
    </source>
</evidence>
<proteinExistence type="predicted"/>
<dbReference type="PRINTS" id="PR00598">
    <property type="entry name" value="HTHMARR"/>
</dbReference>
<reference evidence="3" key="1">
    <citation type="journal article" date="2016" name="Genome Announc.">
        <title>Draft genomes of two strains of Paenibacillus glucanolyticus with capability to degrade lignocellulose.</title>
        <authorList>
            <person name="Mathews S.L."/>
            <person name="Pawlak J."/>
            <person name="Grunden A.M."/>
        </authorList>
    </citation>
    <scope>NUCLEOTIDE SEQUENCE [LARGE SCALE GENOMIC DNA]</scope>
    <source>
        <strain evidence="3">SLM1</strain>
    </source>
</reference>
<evidence type="ECO:0000313" key="3">
    <source>
        <dbReference type="EMBL" id="KZS48456.1"/>
    </source>
</evidence>
<dbReference type="Proteomes" id="UP000076796">
    <property type="component" value="Unassembled WGS sequence"/>
</dbReference>
<dbReference type="GO" id="GO:0003700">
    <property type="term" value="F:DNA-binding transcription factor activity"/>
    <property type="evidence" value="ECO:0007669"/>
    <property type="project" value="InterPro"/>
</dbReference>
<dbReference type="PANTHER" id="PTHR33164">
    <property type="entry name" value="TRANSCRIPTIONAL REGULATOR, MARR FAMILY"/>
    <property type="match status" value="1"/>
</dbReference>
<accession>A0A163LTS4</accession>
<keyword evidence="1" id="KW-0238">DNA-binding</keyword>
<dbReference type="InterPro" id="IPR000835">
    <property type="entry name" value="HTH_MarR-typ"/>
</dbReference>